<evidence type="ECO:0000256" key="1">
    <source>
        <dbReference type="ARBA" id="ARBA00022630"/>
    </source>
</evidence>
<feature type="domain" description="RRM" evidence="5">
    <location>
        <begin position="738"/>
        <end position="824"/>
    </location>
</feature>
<dbReference type="GO" id="GO:0006744">
    <property type="term" value="P:ubiquinone biosynthetic process"/>
    <property type="evidence" value="ECO:0007669"/>
    <property type="project" value="TreeGrafter"/>
</dbReference>
<dbReference type="InterPro" id="IPR050641">
    <property type="entry name" value="RIFMO-like"/>
</dbReference>
<dbReference type="Proteomes" id="UP000279271">
    <property type="component" value="Unassembled WGS sequence"/>
</dbReference>
<protein>
    <recommendedName>
        <fullName evidence="5">RRM domain-containing protein</fullName>
    </recommendedName>
</protein>
<evidence type="ECO:0000313" key="6">
    <source>
        <dbReference type="EMBL" id="RMZ56074.1"/>
    </source>
</evidence>
<dbReference type="PROSITE" id="PS50102">
    <property type="entry name" value="RRM"/>
    <property type="match status" value="1"/>
</dbReference>
<dbReference type="GO" id="GO:0005739">
    <property type="term" value="C:mitochondrion"/>
    <property type="evidence" value="ECO:0007669"/>
    <property type="project" value="TreeGrafter"/>
</dbReference>
<gene>
    <name evidence="6" type="ORF">APUTEX25_004498</name>
</gene>
<feature type="non-terminal residue" evidence="6">
    <location>
        <position position="1"/>
    </location>
</feature>
<dbReference type="PANTHER" id="PTHR43004">
    <property type="entry name" value="TRK SYSTEM POTASSIUM UPTAKE PROTEIN"/>
    <property type="match status" value="1"/>
</dbReference>
<dbReference type="InterPro" id="IPR036188">
    <property type="entry name" value="FAD/NAD-bd_sf"/>
</dbReference>
<keyword evidence="2" id="KW-0274">FAD</keyword>
<dbReference type="InterPro" id="IPR002938">
    <property type="entry name" value="FAD-bd"/>
</dbReference>
<dbReference type="PANTHER" id="PTHR43004:SF6">
    <property type="entry name" value="FAD_NAD(P)-BINDING OXIDOREDUCTASE FAMILY PROTEIN"/>
    <property type="match status" value="1"/>
</dbReference>
<dbReference type="InterPro" id="IPR000504">
    <property type="entry name" value="RRM_dom"/>
</dbReference>
<dbReference type="SMART" id="SM00360">
    <property type="entry name" value="RRM"/>
    <property type="match status" value="1"/>
</dbReference>
<keyword evidence="1" id="KW-0285">Flavoprotein</keyword>
<evidence type="ECO:0000256" key="3">
    <source>
        <dbReference type="PROSITE-ProRule" id="PRU00176"/>
    </source>
</evidence>
<dbReference type="SUPFAM" id="SSF54928">
    <property type="entry name" value="RNA-binding domain, RBD"/>
    <property type="match status" value="1"/>
</dbReference>
<dbReference type="GO" id="GO:0016709">
    <property type="term" value="F:oxidoreductase activity, acting on paired donors, with incorporation or reduction of molecular oxygen, NAD(P)H as one donor, and incorporation of one atom of oxygen"/>
    <property type="evidence" value="ECO:0007669"/>
    <property type="project" value="UniProtKB-ARBA"/>
</dbReference>
<dbReference type="PRINTS" id="PR00420">
    <property type="entry name" value="RNGMNOXGNASE"/>
</dbReference>
<dbReference type="AlphaFoldDB" id="A0A3M7L1W5"/>
<dbReference type="EMBL" id="QOKY01000154">
    <property type="protein sequence ID" value="RMZ56074.1"/>
    <property type="molecule type" value="Genomic_DNA"/>
</dbReference>
<proteinExistence type="predicted"/>
<keyword evidence="3" id="KW-0694">RNA-binding</keyword>
<evidence type="ECO:0000259" key="5">
    <source>
        <dbReference type="PROSITE" id="PS50102"/>
    </source>
</evidence>
<name>A0A3M7L1W5_AUXPR</name>
<comment type="caution">
    <text evidence="6">The sequence shown here is derived from an EMBL/GenBank/DDBJ whole genome shotgun (WGS) entry which is preliminary data.</text>
</comment>
<dbReference type="Gene3D" id="3.30.9.10">
    <property type="entry name" value="D-Amino Acid Oxidase, subunit A, domain 2"/>
    <property type="match status" value="2"/>
</dbReference>
<evidence type="ECO:0000256" key="2">
    <source>
        <dbReference type="ARBA" id="ARBA00022827"/>
    </source>
</evidence>
<accession>A0A3M7L1W5</accession>
<dbReference type="Gene3D" id="3.40.30.120">
    <property type="match status" value="1"/>
</dbReference>
<evidence type="ECO:0000313" key="7">
    <source>
        <dbReference type="Proteomes" id="UP000279271"/>
    </source>
</evidence>
<evidence type="ECO:0000256" key="4">
    <source>
        <dbReference type="SAM" id="MobiDB-lite"/>
    </source>
</evidence>
<sequence>DCIITEREAQQIREQLKNRRKSPGKSKLAGSSGPLARPIAPREPPPVKKAFRTFKERWLSCAGDLDTSQQLKAVEQGIEIFSLLPKESKYAQHRLKLLRKVQLLLTSTEMLRALRFAPKPGKLWPRGVSTSPCPGLDAEVVIAGGGPTGLITALLLARWGVRSLVAERSTALTQPPQAHLINHRSMEVMRAVPGLTDQIWAGVPPLDQWRSFVYCGSMLGDLLGSVDHFPGQASPHLPLLSPEPVTHLSQHKLVPLLWQAALADPLVQVLAGCSVRSVRPGEGHVEVDIQERAAGMLRTLRGAYVLGRRLRGREGMLYFVFSPATIAVVVAHNILEGEFVAQIPYFPPLQSAADFTPGACSRLVAAAIGDPAVPVELRTVRPWAMSGLVAATYQPHSRLFLAGDAAHVFPPSGAFGMNTGIQDAHNLAWKLAAVLGREARPSLLHSYSAERRPVALANMQLSVQNFYEALSIPKLMGLDYHTALRLNDTLTSPAVAWLPPGLRRSALEAGLALGQAAAPALGTLRSRDIRAALEGGETLRLQYPKEDLGFVYRSPDAALAPSAADLAEVDLAARPRPRHAPYTPATLVGGRLPHAAVDAVISRGWLAGGAAGPASTVDLPCLVASPTPLLLLLPSGHEALERRAWLAAAERLAPQRVLPVVLHLGPAPAGAAAERTNALELQCDPASGAWATTGGARVLLVRPDGHIGAKWSERVADAARAQGALEQALAANFDDDRDQIYISGLPRDVTEDQLASHFGQIGTIKLDKKKRPPTPKARIGVLDIWLYRDKATGQLKGDATITYEDPFAASQAPSWFDGKEFLGK</sequence>
<dbReference type="SUPFAM" id="SSF51905">
    <property type="entry name" value="FAD/NAD(P)-binding domain"/>
    <property type="match status" value="1"/>
</dbReference>
<dbReference type="Gene3D" id="3.30.70.330">
    <property type="match status" value="1"/>
</dbReference>
<dbReference type="InterPro" id="IPR035979">
    <property type="entry name" value="RBD_domain_sf"/>
</dbReference>
<organism evidence="6 7">
    <name type="scientific">Auxenochlorella protothecoides</name>
    <name type="common">Green microalga</name>
    <name type="synonym">Chlorella protothecoides</name>
    <dbReference type="NCBI Taxonomy" id="3075"/>
    <lineage>
        <taxon>Eukaryota</taxon>
        <taxon>Viridiplantae</taxon>
        <taxon>Chlorophyta</taxon>
        <taxon>core chlorophytes</taxon>
        <taxon>Trebouxiophyceae</taxon>
        <taxon>Chlorellales</taxon>
        <taxon>Chlorellaceae</taxon>
        <taxon>Auxenochlorella</taxon>
    </lineage>
</organism>
<dbReference type="Pfam" id="PF01494">
    <property type="entry name" value="FAD_binding_3"/>
    <property type="match status" value="2"/>
</dbReference>
<dbReference type="GO" id="GO:0003723">
    <property type="term" value="F:RNA binding"/>
    <property type="evidence" value="ECO:0007669"/>
    <property type="project" value="UniProtKB-UniRule"/>
</dbReference>
<reference evidence="7" key="1">
    <citation type="journal article" date="2018" name="Algal Res.">
        <title>Characterization of plant carbon substrate utilization by Auxenochlorella protothecoides.</title>
        <authorList>
            <person name="Vogler B.W."/>
            <person name="Starkenburg S.R."/>
            <person name="Sudasinghe N."/>
            <person name="Schambach J.Y."/>
            <person name="Rollin J.A."/>
            <person name="Pattathil S."/>
            <person name="Barry A.N."/>
        </authorList>
    </citation>
    <scope>NUCLEOTIDE SEQUENCE [LARGE SCALE GENOMIC DNA]</scope>
    <source>
        <strain evidence="7">UTEX 25</strain>
    </source>
</reference>
<dbReference type="GO" id="GO:0071949">
    <property type="term" value="F:FAD binding"/>
    <property type="evidence" value="ECO:0007669"/>
    <property type="project" value="InterPro"/>
</dbReference>
<dbReference type="Gene3D" id="3.50.50.60">
    <property type="entry name" value="FAD/NAD(P)-binding domain"/>
    <property type="match status" value="2"/>
</dbReference>
<dbReference type="InterPro" id="IPR012677">
    <property type="entry name" value="Nucleotide-bd_a/b_plait_sf"/>
</dbReference>
<feature type="region of interest" description="Disordered" evidence="4">
    <location>
        <begin position="14"/>
        <end position="46"/>
    </location>
</feature>